<reference evidence="1 2" key="1">
    <citation type="journal article" date="2014" name="Agronomy (Basel)">
        <title>A Draft Genome Sequence for Ensete ventricosum, the Drought-Tolerant Tree Against Hunger.</title>
        <authorList>
            <person name="Harrison J."/>
            <person name="Moore K.A."/>
            <person name="Paszkiewicz K."/>
            <person name="Jones T."/>
            <person name="Grant M."/>
            <person name="Ambacheew D."/>
            <person name="Muzemil S."/>
            <person name="Studholme D.J."/>
        </authorList>
    </citation>
    <scope>NUCLEOTIDE SEQUENCE [LARGE SCALE GENOMIC DNA]</scope>
</reference>
<dbReference type="AlphaFoldDB" id="A0A427AUB5"/>
<sequence length="97" mass="10873">KKVGGYNLMDLPGLEALQVPGLIWFRSNFYLSVRTGVPRLSRYRYGTSTMHSALLFDVDIGDGEPIRKLPYNRTGVGTAPSFKHIPKVSLLFLSLLF</sequence>
<feature type="non-terminal residue" evidence="1">
    <location>
        <position position="1"/>
    </location>
</feature>
<dbReference type="EMBL" id="AMZH03001304">
    <property type="protein sequence ID" value="RRT79811.1"/>
    <property type="molecule type" value="Genomic_DNA"/>
</dbReference>
<accession>A0A427AUB5</accession>
<proteinExistence type="predicted"/>
<comment type="caution">
    <text evidence="1">The sequence shown here is derived from an EMBL/GenBank/DDBJ whole genome shotgun (WGS) entry which is preliminary data.</text>
</comment>
<evidence type="ECO:0000313" key="1">
    <source>
        <dbReference type="EMBL" id="RRT79811.1"/>
    </source>
</evidence>
<organism evidence="1 2">
    <name type="scientific">Ensete ventricosum</name>
    <name type="common">Abyssinian banana</name>
    <name type="synonym">Musa ensete</name>
    <dbReference type="NCBI Taxonomy" id="4639"/>
    <lineage>
        <taxon>Eukaryota</taxon>
        <taxon>Viridiplantae</taxon>
        <taxon>Streptophyta</taxon>
        <taxon>Embryophyta</taxon>
        <taxon>Tracheophyta</taxon>
        <taxon>Spermatophyta</taxon>
        <taxon>Magnoliopsida</taxon>
        <taxon>Liliopsida</taxon>
        <taxon>Zingiberales</taxon>
        <taxon>Musaceae</taxon>
        <taxon>Ensete</taxon>
    </lineage>
</organism>
<name>A0A427AUB5_ENSVE</name>
<dbReference type="Proteomes" id="UP000287651">
    <property type="component" value="Unassembled WGS sequence"/>
</dbReference>
<protein>
    <submittedName>
        <fullName evidence="1">Uncharacterized protein</fullName>
    </submittedName>
</protein>
<evidence type="ECO:0000313" key="2">
    <source>
        <dbReference type="Proteomes" id="UP000287651"/>
    </source>
</evidence>
<gene>
    <name evidence="1" type="ORF">B296_00024807</name>
</gene>